<evidence type="ECO:0000259" key="1">
    <source>
        <dbReference type="Pfam" id="PF02464"/>
    </source>
</evidence>
<gene>
    <name evidence="2" type="ORF">EJ419_01760</name>
</gene>
<keyword evidence="3" id="KW-1185">Reference proteome</keyword>
<protein>
    <submittedName>
        <fullName evidence="2">CinA family protein</fullName>
    </submittedName>
</protein>
<evidence type="ECO:0000313" key="2">
    <source>
        <dbReference type="EMBL" id="TCD54846.1"/>
    </source>
</evidence>
<name>A0A4R0R151_9BIFI</name>
<organism evidence="2 3">
    <name type="scientific">Alloscardovia theropitheci</name>
    <dbReference type="NCBI Taxonomy" id="2496842"/>
    <lineage>
        <taxon>Bacteria</taxon>
        <taxon>Bacillati</taxon>
        <taxon>Actinomycetota</taxon>
        <taxon>Actinomycetes</taxon>
        <taxon>Bifidobacteriales</taxon>
        <taxon>Bifidobacteriaceae</taxon>
        <taxon>Alloscardovia</taxon>
    </lineage>
</organism>
<dbReference type="AlphaFoldDB" id="A0A4R0R151"/>
<comment type="caution">
    <text evidence="2">The sequence shown here is derived from an EMBL/GenBank/DDBJ whole genome shotgun (WGS) entry which is preliminary data.</text>
</comment>
<evidence type="ECO:0000313" key="3">
    <source>
        <dbReference type="Proteomes" id="UP000291289"/>
    </source>
</evidence>
<dbReference type="Pfam" id="PF02464">
    <property type="entry name" value="CinA"/>
    <property type="match status" value="1"/>
</dbReference>
<dbReference type="Gene3D" id="3.90.950.20">
    <property type="entry name" value="CinA-like"/>
    <property type="match status" value="1"/>
</dbReference>
<dbReference type="SUPFAM" id="SSF142433">
    <property type="entry name" value="CinA-like"/>
    <property type="match status" value="1"/>
</dbReference>
<dbReference type="NCBIfam" id="TIGR00199">
    <property type="entry name" value="PncC_domain"/>
    <property type="match status" value="1"/>
</dbReference>
<dbReference type="InterPro" id="IPR036653">
    <property type="entry name" value="CinA-like_C"/>
</dbReference>
<dbReference type="EMBL" id="RXLP01000004">
    <property type="protein sequence ID" value="TCD54846.1"/>
    <property type="molecule type" value="Genomic_DNA"/>
</dbReference>
<dbReference type="InterPro" id="IPR008136">
    <property type="entry name" value="CinA_C"/>
</dbReference>
<dbReference type="RefSeq" id="WP_131283197.1">
    <property type="nucleotide sequence ID" value="NZ_RXLP01000004.1"/>
</dbReference>
<dbReference type="OrthoDB" id="1253990at2"/>
<accession>A0A4R0R151</accession>
<proteinExistence type="predicted"/>
<reference evidence="2 3" key="1">
    <citation type="submission" date="2018-12" db="EMBL/GenBank/DDBJ databases">
        <title>Alloscrdovia theropitheci sp. nov: a novel taxon from the feces of the bleeding-herat monkey (Theropithecus geleda).</title>
        <authorList>
            <person name="Modesto M."/>
        </authorList>
    </citation>
    <scope>NUCLEOTIDE SEQUENCE [LARGE SCALE GENOMIC DNA]</scope>
    <source>
        <strain evidence="2 3">GLDI4/2</strain>
    </source>
</reference>
<sequence>MDQFNASDDEQSRSSLLSKQDELSRRLLEVCSTMNRKICCAESLTGGLLADAFVRIPGASATYRGSINTYAVDTKASILGVDSTWLDAHGPVNSYTAEHMATGALELFACDGIALSTTGVAGPGPDGNIPAGTVYIGCAVTRGEVLSRRYLFTGDRELIRYKSVCAAIELALDMCTEN</sequence>
<feature type="domain" description="CinA C-terminal" evidence="1">
    <location>
        <begin position="22"/>
        <end position="173"/>
    </location>
</feature>
<dbReference type="Proteomes" id="UP000291289">
    <property type="component" value="Unassembled WGS sequence"/>
</dbReference>